<reference evidence="1" key="1">
    <citation type="submission" date="2014-09" db="EMBL/GenBank/DDBJ databases">
        <authorList>
            <person name="Magalhaes I.L.F."/>
            <person name="Oliveira U."/>
            <person name="Santos F.R."/>
            <person name="Vidigal T.H.D.A."/>
            <person name="Brescovit A.D."/>
            <person name="Santos A.J."/>
        </authorList>
    </citation>
    <scope>NUCLEOTIDE SEQUENCE</scope>
    <source>
        <tissue evidence="1">Shoot tissue taken approximately 20 cm above the soil surface</tissue>
    </source>
</reference>
<accession>A0A0A8XS80</accession>
<organism evidence="1">
    <name type="scientific">Arundo donax</name>
    <name type="common">Giant reed</name>
    <name type="synonym">Donax arundinaceus</name>
    <dbReference type="NCBI Taxonomy" id="35708"/>
    <lineage>
        <taxon>Eukaryota</taxon>
        <taxon>Viridiplantae</taxon>
        <taxon>Streptophyta</taxon>
        <taxon>Embryophyta</taxon>
        <taxon>Tracheophyta</taxon>
        <taxon>Spermatophyta</taxon>
        <taxon>Magnoliopsida</taxon>
        <taxon>Liliopsida</taxon>
        <taxon>Poales</taxon>
        <taxon>Poaceae</taxon>
        <taxon>PACMAD clade</taxon>
        <taxon>Arundinoideae</taxon>
        <taxon>Arundineae</taxon>
        <taxon>Arundo</taxon>
    </lineage>
</organism>
<sequence length="29" mass="3411">MSSRWLMQTISSGFSNSSRQTFCWSILIR</sequence>
<name>A0A0A8XS80_ARUDO</name>
<proteinExistence type="predicted"/>
<dbReference type="AlphaFoldDB" id="A0A0A8XS80"/>
<protein>
    <submittedName>
        <fullName evidence="1">Uncharacterized protein</fullName>
    </submittedName>
</protein>
<evidence type="ECO:0000313" key="1">
    <source>
        <dbReference type="EMBL" id="JAD16711.1"/>
    </source>
</evidence>
<dbReference type="EMBL" id="GBRH01281184">
    <property type="protein sequence ID" value="JAD16711.1"/>
    <property type="molecule type" value="Transcribed_RNA"/>
</dbReference>
<reference evidence="1" key="2">
    <citation type="journal article" date="2015" name="Data Brief">
        <title>Shoot transcriptome of the giant reed, Arundo donax.</title>
        <authorList>
            <person name="Barrero R.A."/>
            <person name="Guerrero F.D."/>
            <person name="Moolhuijzen P."/>
            <person name="Goolsby J.A."/>
            <person name="Tidwell J."/>
            <person name="Bellgard S.E."/>
            <person name="Bellgard M.I."/>
        </authorList>
    </citation>
    <scope>NUCLEOTIDE SEQUENCE</scope>
    <source>
        <tissue evidence="1">Shoot tissue taken approximately 20 cm above the soil surface</tissue>
    </source>
</reference>